<feature type="signal peptide" evidence="1">
    <location>
        <begin position="1"/>
        <end position="24"/>
    </location>
</feature>
<dbReference type="STRING" id="879243.Poras_0879"/>
<keyword evidence="1" id="KW-0732">Signal</keyword>
<evidence type="ECO:0000313" key="3">
    <source>
        <dbReference type="Proteomes" id="UP000006545"/>
    </source>
</evidence>
<dbReference type="EMBL" id="CP002689">
    <property type="protein sequence ID" value="AEE12822.1"/>
    <property type="molecule type" value="Genomic_DNA"/>
</dbReference>
<dbReference type="AlphaFoldDB" id="F4KK97"/>
<name>F4KK97_PORAD</name>
<evidence type="ECO:0008006" key="4">
    <source>
        <dbReference type="Google" id="ProtNLM"/>
    </source>
</evidence>
<dbReference type="HOGENOM" id="CLU_1347899_0_0_10"/>
<feature type="chain" id="PRO_5003311698" description="DUF3575 domain-containing protein" evidence="1">
    <location>
        <begin position="25"/>
        <end position="207"/>
    </location>
</feature>
<protein>
    <recommendedName>
        <fullName evidence="4">DUF3575 domain-containing protein</fullName>
    </recommendedName>
</protein>
<gene>
    <name evidence="2" type="ordered locus">Poras_0879</name>
</gene>
<evidence type="ECO:0000256" key="1">
    <source>
        <dbReference type="SAM" id="SignalP"/>
    </source>
</evidence>
<dbReference type="OrthoDB" id="768080at2"/>
<proteinExistence type="predicted"/>
<accession>F4KK97</accession>
<organism evidence="2 3">
    <name type="scientific">Porphyromonas asaccharolytica (strain ATCC 25260 / DSM 20707 / BCRC 10618 / CCUG 7834 / JCM 6326 / LMG 13178 / VPI 4198 / B440)</name>
    <name type="common">Bacteroides asaccharolyticus</name>
    <dbReference type="NCBI Taxonomy" id="879243"/>
    <lineage>
        <taxon>Bacteria</taxon>
        <taxon>Pseudomonadati</taxon>
        <taxon>Bacteroidota</taxon>
        <taxon>Bacteroidia</taxon>
        <taxon>Bacteroidales</taxon>
        <taxon>Porphyromonadaceae</taxon>
        <taxon>Porphyromonas</taxon>
    </lineage>
</organism>
<reference evidence="3" key="1">
    <citation type="submission" date="2011-04" db="EMBL/GenBank/DDBJ databases">
        <title>The complete genome of Porphyromonas asaccharolytica DSM 20707.</title>
        <authorList>
            <person name="Lucas S."/>
            <person name="Han J."/>
            <person name="Lapidus A."/>
            <person name="Bruce D."/>
            <person name="Goodwin L."/>
            <person name="Pitluck S."/>
            <person name="Peters L."/>
            <person name="Kyrpides N."/>
            <person name="Mavromatis K."/>
            <person name="Ivanova N."/>
            <person name="Ovchinnikova G."/>
            <person name="Pagani I."/>
            <person name="Lu M."/>
            <person name="Detter J.C."/>
            <person name="Tapia R."/>
            <person name="Han C."/>
            <person name="Land M."/>
            <person name="Hauser L."/>
            <person name="Markowitz V."/>
            <person name="Cheng J.-F."/>
            <person name="Hugenholtz P."/>
            <person name="Woyke T."/>
            <person name="Wu D."/>
            <person name="Gronow S."/>
            <person name="Wellnitz S."/>
            <person name="Brambilla E."/>
            <person name="Klenk H.-P."/>
            <person name="Eisen J.A."/>
        </authorList>
    </citation>
    <scope>NUCLEOTIDE SEQUENCE [LARGE SCALE GENOMIC DNA]</scope>
    <source>
        <strain evidence="3">ATCC 25260 / DSM 20707 / VPI 4198</strain>
    </source>
</reference>
<keyword evidence="3" id="KW-1185">Reference proteome</keyword>
<evidence type="ECO:0000313" key="2">
    <source>
        <dbReference type="EMBL" id="AEE12822.1"/>
    </source>
</evidence>
<dbReference type="RefSeq" id="WP_013760321.1">
    <property type="nucleotide sequence ID" value="NC_015501.1"/>
</dbReference>
<dbReference type="KEGG" id="pah:Poras_0879"/>
<sequence length="207" mass="23142">MMKERLTQLILSTILLALSSFGLAAQEVVVPGEPEPPTPEKRNEVRLNLYAPVVHKTLSLEYERAVAQDVGVGAMASAYFSSNRFNVIFFPTVGVMPYGRWYFGGRWFSMTKPNAGFFLEANSSLAYNDNLANVRDDEDETYTEDPENPLEERSGVSWGIGLGAGLKLVSRNNWSGEISLRLGRNLVKVCDWNIAYIYPAISVGYRF</sequence>
<dbReference type="Proteomes" id="UP000006545">
    <property type="component" value="Chromosome"/>
</dbReference>